<dbReference type="CDD" id="cd06130">
    <property type="entry name" value="DNA_pol_III_epsilon_like"/>
    <property type="match status" value="1"/>
</dbReference>
<dbReference type="PANTHER" id="PTHR30231:SF42">
    <property type="entry name" value="EXONUCLEASE"/>
    <property type="match status" value="1"/>
</dbReference>
<dbReference type="InterPro" id="IPR036397">
    <property type="entry name" value="RNaseH_sf"/>
</dbReference>
<reference evidence="4" key="1">
    <citation type="submission" date="2020-05" db="EMBL/GenBank/DDBJ databases">
        <title>Frigoriglobus tundricola gen. nov., sp. nov., a psychrotolerant cellulolytic planctomycete of the family Gemmataceae with two divergent copies of 16S rRNA gene.</title>
        <authorList>
            <person name="Kulichevskaya I.S."/>
            <person name="Ivanova A.A."/>
            <person name="Naumoff D.G."/>
            <person name="Beletsky A.V."/>
            <person name="Rijpstra W.I.C."/>
            <person name="Sinninghe Damste J.S."/>
            <person name="Mardanov A.V."/>
            <person name="Ravin N.V."/>
            <person name="Dedysh S.N."/>
        </authorList>
    </citation>
    <scope>NUCLEOTIDE SEQUENCE [LARGE SCALE GENOMIC DNA]</scope>
    <source>
        <strain evidence="4">PL17</strain>
    </source>
</reference>
<organism evidence="3 4">
    <name type="scientific">Frigoriglobus tundricola</name>
    <dbReference type="NCBI Taxonomy" id="2774151"/>
    <lineage>
        <taxon>Bacteria</taxon>
        <taxon>Pseudomonadati</taxon>
        <taxon>Planctomycetota</taxon>
        <taxon>Planctomycetia</taxon>
        <taxon>Gemmatales</taxon>
        <taxon>Gemmataceae</taxon>
        <taxon>Frigoriglobus</taxon>
    </lineage>
</organism>
<dbReference type="KEGG" id="ftj:FTUN_6487"/>
<dbReference type="EMBL" id="CP053452">
    <property type="protein sequence ID" value="QJW98892.1"/>
    <property type="molecule type" value="Genomic_DNA"/>
</dbReference>
<evidence type="ECO:0000259" key="2">
    <source>
        <dbReference type="SMART" id="SM00479"/>
    </source>
</evidence>
<keyword evidence="3" id="KW-0269">Exonuclease</keyword>
<dbReference type="Pfam" id="PF00929">
    <property type="entry name" value="RNase_T"/>
    <property type="match status" value="1"/>
</dbReference>
<dbReference type="PANTHER" id="PTHR30231">
    <property type="entry name" value="DNA POLYMERASE III SUBUNIT EPSILON"/>
    <property type="match status" value="1"/>
</dbReference>
<name>A0A6M5Z103_9BACT</name>
<dbReference type="GO" id="GO:0003676">
    <property type="term" value="F:nucleic acid binding"/>
    <property type="evidence" value="ECO:0007669"/>
    <property type="project" value="InterPro"/>
</dbReference>
<dbReference type="GO" id="GO:0006259">
    <property type="term" value="P:DNA metabolic process"/>
    <property type="evidence" value="ECO:0007669"/>
    <property type="project" value="UniProtKB-ARBA"/>
</dbReference>
<sequence length="199" mass="21421">MPSTPRRKKPPAPLPPFDRPFVAIDFETADHGADSACAVGVVRVENLKVVAREAILIRPPRPRILFTHVHGITWPMVKDSPVFRDAWARVTHLLDGATFLAAHNAPFDRGVLTACCTAHGVASPALPFVCTVQLARRRWAMKPANLPAVCRRLGIGLIHHDAGSDAEACARIVIAAAAPESAGPSAPPNSEVSRNRLFD</sequence>
<keyword evidence="3" id="KW-0540">Nuclease</keyword>
<dbReference type="SMART" id="SM00479">
    <property type="entry name" value="EXOIII"/>
    <property type="match status" value="1"/>
</dbReference>
<keyword evidence="3" id="KW-0378">Hydrolase</keyword>
<proteinExistence type="predicted"/>
<dbReference type="GO" id="GO:0008408">
    <property type="term" value="F:3'-5' exonuclease activity"/>
    <property type="evidence" value="ECO:0007669"/>
    <property type="project" value="TreeGrafter"/>
</dbReference>
<dbReference type="InterPro" id="IPR013520">
    <property type="entry name" value="Ribonucl_H"/>
</dbReference>
<gene>
    <name evidence="3" type="ORF">FTUN_6487</name>
</gene>
<evidence type="ECO:0000313" key="4">
    <source>
        <dbReference type="Proteomes" id="UP000503447"/>
    </source>
</evidence>
<dbReference type="InterPro" id="IPR012337">
    <property type="entry name" value="RNaseH-like_sf"/>
</dbReference>
<dbReference type="Gene3D" id="3.30.420.10">
    <property type="entry name" value="Ribonuclease H-like superfamily/Ribonuclease H"/>
    <property type="match status" value="1"/>
</dbReference>
<evidence type="ECO:0000256" key="1">
    <source>
        <dbReference type="SAM" id="MobiDB-lite"/>
    </source>
</evidence>
<dbReference type="RefSeq" id="WP_171473963.1">
    <property type="nucleotide sequence ID" value="NZ_CP053452.2"/>
</dbReference>
<dbReference type="AlphaFoldDB" id="A0A6M5Z103"/>
<protein>
    <submittedName>
        <fullName evidence="3">Exonuclease</fullName>
    </submittedName>
</protein>
<dbReference type="Proteomes" id="UP000503447">
    <property type="component" value="Chromosome"/>
</dbReference>
<dbReference type="SUPFAM" id="SSF53098">
    <property type="entry name" value="Ribonuclease H-like"/>
    <property type="match status" value="1"/>
</dbReference>
<feature type="region of interest" description="Disordered" evidence="1">
    <location>
        <begin position="180"/>
        <end position="199"/>
    </location>
</feature>
<keyword evidence="4" id="KW-1185">Reference proteome</keyword>
<feature type="domain" description="Exonuclease" evidence="2">
    <location>
        <begin position="20"/>
        <end position="182"/>
    </location>
</feature>
<evidence type="ECO:0000313" key="3">
    <source>
        <dbReference type="EMBL" id="QJW98892.1"/>
    </source>
</evidence>
<accession>A0A6M5Z103</accession>
<dbReference type="GO" id="GO:0005829">
    <property type="term" value="C:cytosol"/>
    <property type="evidence" value="ECO:0007669"/>
    <property type="project" value="TreeGrafter"/>
</dbReference>